<evidence type="ECO:0000313" key="3">
    <source>
        <dbReference type="Proteomes" id="UP001178507"/>
    </source>
</evidence>
<accession>A0AA36MRK7</accession>
<dbReference type="EMBL" id="CAUJNA010000806">
    <property type="protein sequence ID" value="CAJ1381407.1"/>
    <property type="molecule type" value="Genomic_DNA"/>
</dbReference>
<evidence type="ECO:0008006" key="4">
    <source>
        <dbReference type="Google" id="ProtNLM"/>
    </source>
</evidence>
<dbReference type="SUPFAM" id="SSF51197">
    <property type="entry name" value="Clavaminate synthase-like"/>
    <property type="match status" value="1"/>
</dbReference>
<comment type="caution">
    <text evidence="2">The sequence shown here is derived from an EMBL/GenBank/DDBJ whole genome shotgun (WGS) entry which is preliminary data.</text>
</comment>
<sequence>MADVQGYTPAEPQVPFEPYRTRCEDAEVAVRPDPTVWGPVSSELGTFDEQGCCVLRNVVPPERIEACRKYLATFTSEEQLKVTDNCRLVTEANSSVLRSVFAVHEDDGSPLAELARSDLITRHVQQILADDVYVHQSRVNLQAPFKGTGFSWHSDFETWHAEDGMPKPRSLSAVIFLDKNAEHNGALMVIPGSHKSFLRCSGRQKNANWEKSLQSQVYGTPSEDHIRQLAEKQGIKHCVGEAGDVLFFDSNLLHASSGNRSPFSRRNLFVAFNSWTNRLQAPFYAEEKRPEHVAHRERITRCDRTP</sequence>
<comment type="cofactor">
    <cofactor evidence="1">
        <name>Fe cation</name>
        <dbReference type="ChEBI" id="CHEBI:24875"/>
    </cofactor>
</comment>
<dbReference type="InterPro" id="IPR008775">
    <property type="entry name" value="Phytyl_CoA_dOase-like"/>
</dbReference>
<organism evidence="2 3">
    <name type="scientific">Effrenium voratum</name>
    <dbReference type="NCBI Taxonomy" id="2562239"/>
    <lineage>
        <taxon>Eukaryota</taxon>
        <taxon>Sar</taxon>
        <taxon>Alveolata</taxon>
        <taxon>Dinophyceae</taxon>
        <taxon>Suessiales</taxon>
        <taxon>Symbiodiniaceae</taxon>
        <taxon>Effrenium</taxon>
    </lineage>
</organism>
<dbReference type="PANTHER" id="PTHR20883">
    <property type="entry name" value="PHYTANOYL-COA DIOXYGENASE DOMAIN CONTAINING 1"/>
    <property type="match status" value="1"/>
</dbReference>
<evidence type="ECO:0000256" key="1">
    <source>
        <dbReference type="ARBA" id="ARBA00001962"/>
    </source>
</evidence>
<name>A0AA36MRK7_9DINO</name>
<dbReference type="GO" id="GO:0046872">
    <property type="term" value="F:metal ion binding"/>
    <property type="evidence" value="ECO:0007669"/>
    <property type="project" value="UniProtKB-ARBA"/>
</dbReference>
<protein>
    <recommendedName>
        <fullName evidence="4">Ectoine hydroxylase</fullName>
    </recommendedName>
</protein>
<dbReference type="Gene3D" id="2.60.120.620">
    <property type="entry name" value="q2cbj1_9rhob like domain"/>
    <property type="match status" value="1"/>
</dbReference>
<proteinExistence type="predicted"/>
<dbReference type="GO" id="GO:0016491">
    <property type="term" value="F:oxidoreductase activity"/>
    <property type="evidence" value="ECO:0007669"/>
    <property type="project" value="UniProtKB-ARBA"/>
</dbReference>
<dbReference type="PANTHER" id="PTHR20883:SF48">
    <property type="entry name" value="ECTOINE DIOXYGENASE"/>
    <property type="match status" value="1"/>
</dbReference>
<dbReference type="Proteomes" id="UP001178507">
    <property type="component" value="Unassembled WGS sequence"/>
</dbReference>
<gene>
    <name evidence="2" type="ORF">EVOR1521_LOCUS9108</name>
</gene>
<reference evidence="2" key="1">
    <citation type="submission" date="2023-08" db="EMBL/GenBank/DDBJ databases">
        <authorList>
            <person name="Chen Y."/>
            <person name="Shah S."/>
            <person name="Dougan E. K."/>
            <person name="Thang M."/>
            <person name="Chan C."/>
        </authorList>
    </citation>
    <scope>NUCLEOTIDE SEQUENCE</scope>
</reference>
<dbReference type="Pfam" id="PF05721">
    <property type="entry name" value="PhyH"/>
    <property type="match status" value="1"/>
</dbReference>
<evidence type="ECO:0000313" key="2">
    <source>
        <dbReference type="EMBL" id="CAJ1381407.1"/>
    </source>
</evidence>
<keyword evidence="3" id="KW-1185">Reference proteome</keyword>
<dbReference type="AlphaFoldDB" id="A0AA36MRK7"/>